<organism evidence="1 2">
    <name type="scientific">Aureococcus anophagefferens virus</name>
    <dbReference type="NCBI Taxonomy" id="1474867"/>
    <lineage>
        <taxon>Viruses</taxon>
        <taxon>Varidnaviria</taxon>
        <taxon>Bamfordvirae</taxon>
        <taxon>Nucleocytoviricota</taxon>
        <taxon>Megaviricetes</taxon>
        <taxon>Imitervirales</taxon>
        <taxon>Schizomimiviridae</taxon>
        <taxon>Kratosvirus</taxon>
        <taxon>Kratosvirus quantuckense</taxon>
    </lineage>
</organism>
<evidence type="ECO:0000313" key="2">
    <source>
        <dbReference type="Proteomes" id="UP000028667"/>
    </source>
</evidence>
<accession>A0A076FMR2</accession>
<dbReference type="Proteomes" id="UP000028667">
    <property type="component" value="Segment"/>
</dbReference>
<reference evidence="1 2" key="1">
    <citation type="journal article" date="2014" name="Virology">
        <title>Genome of brown tide virus (AaV), the little giant of the Megaviridae, elucidates NCLDV genome expansion and host-virus coevolution.</title>
        <authorList>
            <person name="Moniruzzaman M."/>
            <person name="LeCleir G.R."/>
            <person name="Brown C.M."/>
            <person name="Gobler C.J."/>
            <person name="Bidle K.D."/>
            <person name="Wilson W.H."/>
            <person name="Wilhelm S.W."/>
        </authorList>
    </citation>
    <scope>NUCLEOTIDE SEQUENCE [LARGE SCALE GENOMIC DNA]</scope>
    <source>
        <strain evidence="1">BtV-01</strain>
    </source>
</reference>
<sequence length="84" mass="10177">MYYIQYRYVNSPFTFDVGIFHNLIELNQEMKEICQEDVYITTEQIGDVSIRVNNTIIWIDEIHNKTAEKRRLYLSRFERDANIP</sequence>
<gene>
    <name evidence="1" type="ORF">AaV_206</name>
</gene>
<protein>
    <submittedName>
        <fullName evidence="1">Uncharacterized protein</fullName>
    </submittedName>
</protein>
<name>A0A076FMR2_9VIRU</name>
<dbReference type="GeneID" id="20041651"/>
<dbReference type="KEGG" id="vg:20041651"/>
<evidence type="ECO:0000313" key="1">
    <source>
        <dbReference type="EMBL" id="AII17233.1"/>
    </source>
</evidence>
<dbReference type="EMBL" id="KJ645900">
    <property type="protein sequence ID" value="AII17233.1"/>
    <property type="molecule type" value="Genomic_DNA"/>
</dbReference>
<dbReference type="RefSeq" id="YP_009052280.1">
    <property type="nucleotide sequence ID" value="NC_024697.1"/>
</dbReference>
<keyword evidence="2" id="KW-1185">Reference proteome</keyword>
<proteinExistence type="predicted"/>